<dbReference type="PROSITE" id="PS00135">
    <property type="entry name" value="TRYPSIN_SER"/>
    <property type="match status" value="2"/>
</dbReference>
<dbReference type="CDD" id="cd00190">
    <property type="entry name" value="Tryp_SPc"/>
    <property type="match status" value="2"/>
</dbReference>
<feature type="region of interest" description="Disordered" evidence="12">
    <location>
        <begin position="67"/>
        <end position="91"/>
    </location>
</feature>
<evidence type="ECO:0000256" key="7">
    <source>
        <dbReference type="ARBA" id="ARBA00023145"/>
    </source>
</evidence>
<feature type="non-terminal residue" evidence="15">
    <location>
        <position position="1"/>
    </location>
</feature>
<organism evidence="15 16">
    <name type="scientific">Trichomalopsis sarcophagae</name>
    <dbReference type="NCBI Taxonomy" id="543379"/>
    <lineage>
        <taxon>Eukaryota</taxon>
        <taxon>Metazoa</taxon>
        <taxon>Ecdysozoa</taxon>
        <taxon>Arthropoda</taxon>
        <taxon>Hexapoda</taxon>
        <taxon>Insecta</taxon>
        <taxon>Pterygota</taxon>
        <taxon>Neoptera</taxon>
        <taxon>Endopterygota</taxon>
        <taxon>Hymenoptera</taxon>
        <taxon>Apocrita</taxon>
        <taxon>Proctotrupomorpha</taxon>
        <taxon>Chalcidoidea</taxon>
        <taxon>Pteromalidae</taxon>
        <taxon>Pteromalinae</taxon>
        <taxon>Trichomalopsis</taxon>
    </lineage>
</organism>
<keyword evidence="6" id="KW-0106">Calcium</keyword>
<dbReference type="Pfam" id="PF00089">
    <property type="entry name" value="Trypsin"/>
    <property type="match status" value="2"/>
</dbReference>
<feature type="domain" description="Clip" evidence="14">
    <location>
        <begin position="360"/>
        <end position="413"/>
    </location>
</feature>
<gene>
    <name evidence="15" type="ORF">TSAR_010827</name>
</gene>
<dbReference type="Proteomes" id="UP000215335">
    <property type="component" value="Unassembled WGS sequence"/>
</dbReference>
<evidence type="ECO:0000256" key="11">
    <source>
        <dbReference type="RuleBase" id="RU363034"/>
    </source>
</evidence>
<keyword evidence="8" id="KW-1015">Disulfide bond</keyword>
<protein>
    <recommendedName>
        <fullName evidence="17">CLIP domain-containing serine protease</fullName>
    </recommendedName>
</protein>
<evidence type="ECO:0000256" key="6">
    <source>
        <dbReference type="ARBA" id="ARBA00022837"/>
    </source>
</evidence>
<evidence type="ECO:0000256" key="5">
    <source>
        <dbReference type="ARBA" id="ARBA00022825"/>
    </source>
</evidence>
<dbReference type="GO" id="GO:0004252">
    <property type="term" value="F:serine-type endopeptidase activity"/>
    <property type="evidence" value="ECO:0007669"/>
    <property type="project" value="InterPro"/>
</dbReference>
<evidence type="ECO:0008006" key="17">
    <source>
        <dbReference type="Google" id="ProtNLM"/>
    </source>
</evidence>
<keyword evidence="9" id="KW-0325">Glycoprotein</keyword>
<evidence type="ECO:0000259" key="14">
    <source>
        <dbReference type="PROSITE" id="PS51888"/>
    </source>
</evidence>
<feature type="domain" description="Clip" evidence="14">
    <location>
        <begin position="4"/>
        <end position="57"/>
    </location>
</feature>
<dbReference type="PROSITE" id="PS00134">
    <property type="entry name" value="TRYPSIN_HIS"/>
    <property type="match status" value="2"/>
</dbReference>
<dbReference type="InterPro" id="IPR033116">
    <property type="entry name" value="TRYPSIN_SER"/>
</dbReference>
<dbReference type="GO" id="GO:0051604">
    <property type="term" value="P:protein maturation"/>
    <property type="evidence" value="ECO:0007669"/>
    <property type="project" value="UniProtKB-ARBA"/>
</dbReference>
<dbReference type="OrthoDB" id="8250810at2759"/>
<evidence type="ECO:0000256" key="3">
    <source>
        <dbReference type="ARBA" id="ARBA00022729"/>
    </source>
</evidence>
<keyword evidence="5 11" id="KW-0720">Serine protease</keyword>
<proteinExistence type="inferred from homology"/>
<dbReference type="GO" id="GO:0006508">
    <property type="term" value="P:proteolysis"/>
    <property type="evidence" value="ECO:0007669"/>
    <property type="project" value="UniProtKB-KW"/>
</dbReference>
<dbReference type="InterPro" id="IPR001314">
    <property type="entry name" value="Peptidase_S1A"/>
</dbReference>
<feature type="domain" description="Peptidase S1" evidence="13">
    <location>
        <begin position="103"/>
        <end position="336"/>
    </location>
</feature>
<dbReference type="InterPro" id="IPR043504">
    <property type="entry name" value="Peptidase_S1_PA_chymotrypsin"/>
</dbReference>
<dbReference type="InterPro" id="IPR038565">
    <property type="entry name" value="CLIP_sf"/>
</dbReference>
<dbReference type="FunFam" id="3.30.1640.30:FF:000001">
    <property type="entry name" value="Serine protease 7"/>
    <property type="match status" value="2"/>
</dbReference>
<dbReference type="SMART" id="SM00020">
    <property type="entry name" value="Tryp_SPc"/>
    <property type="match status" value="2"/>
</dbReference>
<comment type="similarity">
    <text evidence="10">Belongs to the peptidase S1 family. CLIP subfamily.</text>
</comment>
<evidence type="ECO:0000256" key="10">
    <source>
        <dbReference type="ARBA" id="ARBA00024195"/>
    </source>
</evidence>
<dbReference type="PROSITE" id="PS51888">
    <property type="entry name" value="CLIP"/>
    <property type="match status" value="2"/>
</dbReference>
<sequence length="711" mass="77326">NNGPCRNPNNEIGECINLKQCPPLIAILTAQPRDPAGIQFLQRSQCGFEGRDPLVCCVQGSATHTTPSGNNGAFTSPVTDRTPQMPSSNLLPTDCGRDLSNRIVGGNATELDEFPWMALLEYRKPSGKTTACGGALISKRYILTAAHCLKGRSLPSTWTLQSVRLGEYNTATNPDCIPDGSDGFVCADEPINVGIDEQIVHEDYAPYSNDQRYDIALLRLSRDVAFTNYIKPICLPTSSDIGQKLTVAGWGKTETRSESDVKLKVNVPLVDKQACGSRYSNAGVSLGEGQICAGGVKGRDSCRGDSGGPLMQQDRLPDGTFRWSEAGVVSFGPSPCVLGLALVLAVPDASSQIIYPDDDACTTPNRTPGTCINLKTCPPLLEMIQQKPLPQGAVQFLQQSQCGFDGTDPKVCCERSSGSTTSRPVDDSQPPDVTNHPNLRLLDHRNCGIINANKIVGGSTAGIQEFPWMALLAYQTGAPKPEFRCGGSVINNRYILTAAHCVTQLPSNLQLVGVRVGEHDITTERDCQGTGSEEICNERYQDFSIERVTFHPQYSRTALRNDVALIRVNRNIDFRPANAKPICMPIGTAARIRSKKLTVTGWGVYEQRISSPVMLKVNLQRFPQDQCAAVYAQQTRIWHKQMCMGGEQGRDSCSGDSGGPLQGPTVYNGDSRYVQYGVVSFGVRNCGTQGFPGVYTRVDYYLDWILDNLSY</sequence>
<evidence type="ECO:0000256" key="2">
    <source>
        <dbReference type="ARBA" id="ARBA00022723"/>
    </source>
</evidence>
<keyword evidence="3" id="KW-0732">Signal</keyword>
<dbReference type="InterPro" id="IPR009003">
    <property type="entry name" value="Peptidase_S1_PA"/>
</dbReference>
<dbReference type="Gene3D" id="3.30.1640.30">
    <property type="match status" value="2"/>
</dbReference>
<dbReference type="FunFam" id="2.40.10.10:FF:000028">
    <property type="entry name" value="Serine protease easter"/>
    <property type="match status" value="2"/>
</dbReference>
<dbReference type="SMART" id="SM00680">
    <property type="entry name" value="CLIP"/>
    <property type="match status" value="2"/>
</dbReference>
<evidence type="ECO:0000259" key="13">
    <source>
        <dbReference type="PROSITE" id="PS50240"/>
    </source>
</evidence>
<keyword evidence="7" id="KW-0865">Zymogen</keyword>
<name>A0A232EZG2_9HYME</name>
<evidence type="ECO:0000256" key="1">
    <source>
        <dbReference type="ARBA" id="ARBA00022670"/>
    </source>
</evidence>
<dbReference type="EMBL" id="NNAY01001477">
    <property type="protein sequence ID" value="OXU23832.1"/>
    <property type="molecule type" value="Genomic_DNA"/>
</dbReference>
<keyword evidence="4 11" id="KW-0378">Hydrolase</keyword>
<keyword evidence="1 11" id="KW-0645">Protease</keyword>
<evidence type="ECO:0000313" key="15">
    <source>
        <dbReference type="EMBL" id="OXU23832.1"/>
    </source>
</evidence>
<dbReference type="Gene3D" id="2.40.10.10">
    <property type="entry name" value="Trypsin-like serine proteases"/>
    <property type="match status" value="4"/>
</dbReference>
<dbReference type="PRINTS" id="PR00722">
    <property type="entry name" value="CHYMOTRYPSIN"/>
</dbReference>
<accession>A0A232EZG2</accession>
<keyword evidence="16" id="KW-1185">Reference proteome</keyword>
<keyword evidence="2" id="KW-0479">Metal-binding</keyword>
<dbReference type="InterPro" id="IPR022700">
    <property type="entry name" value="CLIP"/>
</dbReference>
<feature type="domain" description="Peptidase S1" evidence="13">
    <location>
        <begin position="455"/>
        <end position="710"/>
    </location>
</feature>
<dbReference type="Pfam" id="PF12032">
    <property type="entry name" value="CLIP"/>
    <property type="match status" value="2"/>
</dbReference>
<reference evidence="15 16" key="1">
    <citation type="journal article" date="2017" name="Curr. Biol.">
        <title>The Evolution of Venom by Co-option of Single-Copy Genes.</title>
        <authorList>
            <person name="Martinson E.O."/>
            <person name="Mrinalini"/>
            <person name="Kelkar Y.D."/>
            <person name="Chang C.H."/>
            <person name="Werren J.H."/>
        </authorList>
    </citation>
    <scope>NUCLEOTIDE SEQUENCE [LARGE SCALE GENOMIC DNA]</scope>
    <source>
        <strain evidence="15 16">Alberta</strain>
        <tissue evidence="15">Whole body</tissue>
    </source>
</reference>
<dbReference type="GO" id="GO:0046872">
    <property type="term" value="F:metal ion binding"/>
    <property type="evidence" value="ECO:0007669"/>
    <property type="project" value="UniProtKB-KW"/>
</dbReference>
<dbReference type="InterPro" id="IPR051487">
    <property type="entry name" value="Ser/Thr_Proteases_Immune/Dev"/>
</dbReference>
<evidence type="ECO:0000313" key="16">
    <source>
        <dbReference type="Proteomes" id="UP000215335"/>
    </source>
</evidence>
<dbReference type="InterPro" id="IPR018114">
    <property type="entry name" value="TRYPSIN_HIS"/>
</dbReference>
<dbReference type="AlphaFoldDB" id="A0A232EZG2"/>
<evidence type="ECO:0000256" key="4">
    <source>
        <dbReference type="ARBA" id="ARBA00022801"/>
    </source>
</evidence>
<dbReference type="STRING" id="543379.A0A232EZG2"/>
<dbReference type="FunFam" id="2.40.10.10:FF:000078">
    <property type="entry name" value="Serine protease H137"/>
    <property type="match status" value="1"/>
</dbReference>
<feature type="region of interest" description="Disordered" evidence="12">
    <location>
        <begin position="413"/>
        <end position="436"/>
    </location>
</feature>
<evidence type="ECO:0000256" key="12">
    <source>
        <dbReference type="SAM" id="MobiDB-lite"/>
    </source>
</evidence>
<evidence type="ECO:0000256" key="9">
    <source>
        <dbReference type="ARBA" id="ARBA00023180"/>
    </source>
</evidence>
<evidence type="ECO:0000256" key="8">
    <source>
        <dbReference type="ARBA" id="ARBA00023157"/>
    </source>
</evidence>
<comment type="caution">
    <text evidence="15">The sequence shown here is derived from an EMBL/GenBank/DDBJ whole genome shotgun (WGS) entry which is preliminary data.</text>
</comment>
<dbReference type="InterPro" id="IPR001254">
    <property type="entry name" value="Trypsin_dom"/>
</dbReference>
<dbReference type="PANTHER" id="PTHR24256">
    <property type="entry name" value="TRYPTASE-RELATED"/>
    <property type="match status" value="1"/>
</dbReference>
<dbReference type="SUPFAM" id="SSF50494">
    <property type="entry name" value="Trypsin-like serine proteases"/>
    <property type="match status" value="2"/>
</dbReference>
<dbReference type="PROSITE" id="PS50240">
    <property type="entry name" value="TRYPSIN_DOM"/>
    <property type="match status" value="2"/>
</dbReference>